<sequence length="468" mass="51500">MSDTVSTGQPDTILKSVSSENSINGQRAPKTLPGEFYEQYLSRAAKNRQPDAIRSLLPLEHTPGVISLLAGKPNTSTFPISSLQFTTRDPASPSSNEIQLQLSPQELAVGLQYSLTRGLPDLQEWIHGLQAISHKREKGEGWTVAIGAGSQDLIYKAVTALVNPGEAVLIEAPVYAGVLPIFQSLDCDMIEVETDAQGIRSDSLRATLESWPAAKPKPKVLYTVPYGCNPTGMTASLERRLEVLALSREHGFLILEDDPYYYLYYGSAPRPPSYFQLEREQPDVGRVVRFDSLSKVLSSGIRVGFVSAPEVIVRAMELHTMMANLQPSSLSQAIALKLLRTWGYAGFRAHTEHVSQFYREKRDVFEAALRRHLADLVEWTTPEAGMFVWFKLLGTAADGSTLENDSESIIRTKAFEHGVLALPGTVFLPSGRKTAYVRAAFSLLPPEDVDEALKRLRVAILDARASSA</sequence>
<dbReference type="InterPro" id="IPR050859">
    <property type="entry name" value="Class-I_PLP-dep_aminotransf"/>
</dbReference>
<feature type="region of interest" description="Disordered" evidence="6">
    <location>
        <begin position="1"/>
        <end position="30"/>
    </location>
</feature>
<keyword evidence="9" id="KW-1185">Reference proteome</keyword>
<evidence type="ECO:0000256" key="6">
    <source>
        <dbReference type="SAM" id="MobiDB-lite"/>
    </source>
</evidence>
<evidence type="ECO:0000256" key="5">
    <source>
        <dbReference type="ARBA" id="ARBA00022898"/>
    </source>
</evidence>
<dbReference type="GO" id="GO:0008483">
    <property type="term" value="F:transaminase activity"/>
    <property type="evidence" value="ECO:0007669"/>
    <property type="project" value="UniProtKB-KW"/>
</dbReference>
<evidence type="ECO:0000256" key="1">
    <source>
        <dbReference type="ARBA" id="ARBA00001933"/>
    </source>
</evidence>
<keyword evidence="5" id="KW-0663">Pyridoxal phosphate</keyword>
<dbReference type="Pfam" id="PF00155">
    <property type="entry name" value="Aminotran_1_2"/>
    <property type="match status" value="1"/>
</dbReference>
<protein>
    <submittedName>
        <fullName evidence="8">PLP-dependent transferase</fullName>
    </submittedName>
</protein>
<dbReference type="PANTHER" id="PTHR42790">
    <property type="entry name" value="AMINOTRANSFERASE"/>
    <property type="match status" value="1"/>
</dbReference>
<reference evidence="8 9" key="1">
    <citation type="submission" date="2016-07" db="EMBL/GenBank/DDBJ databases">
        <title>Draft genome of the white-rot fungus Obba rivulosa 3A-2.</title>
        <authorList>
            <consortium name="DOE Joint Genome Institute"/>
            <person name="Miettinen O."/>
            <person name="Riley R."/>
            <person name="Acob R."/>
            <person name="Barry K."/>
            <person name="Cullen D."/>
            <person name="De Vries R."/>
            <person name="Hainaut M."/>
            <person name="Hatakka A."/>
            <person name="Henrissat B."/>
            <person name="Hilden K."/>
            <person name="Kuo R."/>
            <person name="Labutti K."/>
            <person name="Lipzen A."/>
            <person name="Makela M.R."/>
            <person name="Sandor L."/>
            <person name="Spatafora J.W."/>
            <person name="Grigoriev I.V."/>
            <person name="Hibbett D.S."/>
        </authorList>
    </citation>
    <scope>NUCLEOTIDE SEQUENCE [LARGE SCALE GENOMIC DNA]</scope>
    <source>
        <strain evidence="8 9">3A-2</strain>
    </source>
</reference>
<dbReference type="SUPFAM" id="SSF53383">
    <property type="entry name" value="PLP-dependent transferases"/>
    <property type="match status" value="1"/>
</dbReference>
<gene>
    <name evidence="8" type="ORF">OBBRIDRAFT_732213</name>
</gene>
<dbReference type="OrthoDB" id="691673at2759"/>
<evidence type="ECO:0000256" key="4">
    <source>
        <dbReference type="ARBA" id="ARBA00022679"/>
    </source>
</evidence>
<dbReference type="GO" id="GO:0030170">
    <property type="term" value="F:pyridoxal phosphate binding"/>
    <property type="evidence" value="ECO:0007669"/>
    <property type="project" value="InterPro"/>
</dbReference>
<evidence type="ECO:0000313" key="8">
    <source>
        <dbReference type="EMBL" id="OCH89670.1"/>
    </source>
</evidence>
<dbReference type="InterPro" id="IPR015421">
    <property type="entry name" value="PyrdxlP-dep_Trfase_major"/>
</dbReference>
<organism evidence="8 9">
    <name type="scientific">Obba rivulosa</name>
    <dbReference type="NCBI Taxonomy" id="1052685"/>
    <lineage>
        <taxon>Eukaryota</taxon>
        <taxon>Fungi</taxon>
        <taxon>Dikarya</taxon>
        <taxon>Basidiomycota</taxon>
        <taxon>Agaricomycotina</taxon>
        <taxon>Agaricomycetes</taxon>
        <taxon>Polyporales</taxon>
        <taxon>Gelatoporiaceae</taxon>
        <taxon>Obba</taxon>
    </lineage>
</organism>
<dbReference type="EMBL" id="KV722421">
    <property type="protein sequence ID" value="OCH89670.1"/>
    <property type="molecule type" value="Genomic_DNA"/>
</dbReference>
<dbReference type="InterPro" id="IPR015424">
    <property type="entry name" value="PyrdxlP-dep_Trfase"/>
</dbReference>
<dbReference type="AlphaFoldDB" id="A0A8E2B1U4"/>
<keyword evidence="3" id="KW-0032">Aminotransferase</keyword>
<comment type="similarity">
    <text evidence="2">Belongs to the class-I pyridoxal-phosphate-dependent aminotransferase family.</text>
</comment>
<comment type="cofactor">
    <cofactor evidence="1">
        <name>pyridoxal 5'-phosphate</name>
        <dbReference type="ChEBI" id="CHEBI:597326"/>
    </cofactor>
</comment>
<evidence type="ECO:0000256" key="2">
    <source>
        <dbReference type="ARBA" id="ARBA00007441"/>
    </source>
</evidence>
<evidence type="ECO:0000313" key="9">
    <source>
        <dbReference type="Proteomes" id="UP000250043"/>
    </source>
</evidence>
<dbReference type="Gene3D" id="3.40.640.10">
    <property type="entry name" value="Type I PLP-dependent aspartate aminotransferase-like (Major domain)"/>
    <property type="match status" value="1"/>
</dbReference>
<proteinExistence type="inferred from homology"/>
<dbReference type="CDD" id="cd00609">
    <property type="entry name" value="AAT_like"/>
    <property type="match status" value="1"/>
</dbReference>
<name>A0A8E2B1U4_9APHY</name>
<dbReference type="GO" id="GO:1901605">
    <property type="term" value="P:alpha-amino acid metabolic process"/>
    <property type="evidence" value="ECO:0007669"/>
    <property type="project" value="TreeGrafter"/>
</dbReference>
<evidence type="ECO:0000256" key="3">
    <source>
        <dbReference type="ARBA" id="ARBA00022576"/>
    </source>
</evidence>
<evidence type="ECO:0000259" key="7">
    <source>
        <dbReference type="Pfam" id="PF00155"/>
    </source>
</evidence>
<dbReference type="InterPro" id="IPR004839">
    <property type="entry name" value="Aminotransferase_I/II_large"/>
</dbReference>
<feature type="domain" description="Aminotransferase class I/classII large" evidence="7">
    <location>
        <begin position="117"/>
        <end position="456"/>
    </location>
</feature>
<keyword evidence="4 8" id="KW-0808">Transferase</keyword>
<dbReference type="PANTHER" id="PTHR42790:SF19">
    <property type="entry name" value="KYNURENINE_ALPHA-AMINOADIPATE AMINOTRANSFERASE, MITOCHONDRIAL"/>
    <property type="match status" value="1"/>
</dbReference>
<feature type="compositionally biased region" description="Polar residues" evidence="6">
    <location>
        <begin position="1"/>
        <end position="25"/>
    </location>
</feature>
<accession>A0A8E2B1U4</accession>
<dbReference type="Proteomes" id="UP000250043">
    <property type="component" value="Unassembled WGS sequence"/>
</dbReference>